<organism evidence="3 4">
    <name type="scientific">Dactylosporangium sucinum</name>
    <dbReference type="NCBI Taxonomy" id="1424081"/>
    <lineage>
        <taxon>Bacteria</taxon>
        <taxon>Bacillati</taxon>
        <taxon>Actinomycetota</taxon>
        <taxon>Actinomycetes</taxon>
        <taxon>Micromonosporales</taxon>
        <taxon>Micromonosporaceae</taxon>
        <taxon>Dactylosporangium</taxon>
    </lineage>
</organism>
<accession>A0A917WZR2</accession>
<proteinExistence type="predicted"/>
<keyword evidence="4" id="KW-1185">Reference proteome</keyword>
<dbReference type="Pfam" id="PF13556">
    <property type="entry name" value="HTH_30"/>
    <property type="match status" value="1"/>
</dbReference>
<dbReference type="InterPro" id="IPR042070">
    <property type="entry name" value="PucR_C-HTH_sf"/>
</dbReference>
<dbReference type="EMBL" id="BMPI01000027">
    <property type="protein sequence ID" value="GGM45305.1"/>
    <property type="molecule type" value="Genomic_DNA"/>
</dbReference>
<evidence type="ECO:0000259" key="2">
    <source>
        <dbReference type="Pfam" id="PF13556"/>
    </source>
</evidence>
<dbReference type="InterPro" id="IPR051448">
    <property type="entry name" value="CdaR-like_regulators"/>
</dbReference>
<dbReference type="InterPro" id="IPR025736">
    <property type="entry name" value="PucR_C-HTH_dom"/>
</dbReference>
<gene>
    <name evidence="3" type="primary">pucR</name>
    <name evidence="3" type="ORF">GCM10007977_053580</name>
</gene>
<feature type="domain" description="PucR C-terminal helix-turn-helix" evidence="2">
    <location>
        <begin position="412"/>
        <end position="470"/>
    </location>
</feature>
<dbReference type="Pfam" id="PF07905">
    <property type="entry name" value="PucR"/>
    <property type="match status" value="1"/>
</dbReference>
<reference evidence="3" key="1">
    <citation type="journal article" date="2014" name="Int. J. Syst. Evol. Microbiol.">
        <title>Complete genome sequence of Corynebacterium casei LMG S-19264T (=DSM 44701T), isolated from a smear-ripened cheese.</title>
        <authorList>
            <consortium name="US DOE Joint Genome Institute (JGI-PGF)"/>
            <person name="Walter F."/>
            <person name="Albersmeier A."/>
            <person name="Kalinowski J."/>
            <person name="Ruckert C."/>
        </authorList>
    </citation>
    <scope>NUCLEOTIDE SEQUENCE</scope>
    <source>
        <strain evidence="3">JCM 19831</strain>
    </source>
</reference>
<sequence length="475" mass="48783">MPLTLADLAADARLHLRVVAGGAALDRVVSWVHVSELADPTPFLDGGELLLTTGLGLAPGSDLTAFVARLAGRGVSGLGFGTGLSHAAPPDGLLAAADAAGLPVLEVPREVPFIAISKAVSAAQAADAYAEVVATNSAQQSLTRVALGAQGPAGVVRRLAQLLGGWAALLDRSGTVLHAAPARPATSAPLRRAGVGPALDRLRRGRLASAAFEAGGEHVVAQVVGRRVLVVGRPDPLDRTAQQIIGAAASVLTLAVARSTALDRAHRRLRTGLLRLLLDGHTALATDVALAVWEAPPAPGPVTVLTGPAAAREAQLEQLDGFFAELDDHLVVLGAVPRDPVAGLSVGVSEAVPLEFLADGHRQALVAADAARRAGTRLVRFADLAGGGLLGLLPGAAGRAFADALLAPLGDLTGTLAVWLRHHGQWDPAAAELGVHRHTVRNRIRRVAELTGRDLDSPDVRAELWLAVRLRSIAG</sequence>
<evidence type="ECO:0000313" key="4">
    <source>
        <dbReference type="Proteomes" id="UP000642070"/>
    </source>
</evidence>
<dbReference type="Gene3D" id="1.10.10.2840">
    <property type="entry name" value="PucR C-terminal helix-turn-helix domain"/>
    <property type="match status" value="1"/>
</dbReference>
<dbReference type="PANTHER" id="PTHR33744">
    <property type="entry name" value="CARBOHYDRATE DIACID REGULATOR"/>
    <property type="match status" value="1"/>
</dbReference>
<reference evidence="3" key="2">
    <citation type="submission" date="2020-09" db="EMBL/GenBank/DDBJ databases">
        <authorList>
            <person name="Sun Q."/>
            <person name="Ohkuma M."/>
        </authorList>
    </citation>
    <scope>NUCLEOTIDE SEQUENCE</scope>
    <source>
        <strain evidence="3">JCM 19831</strain>
    </source>
</reference>
<dbReference type="AlphaFoldDB" id="A0A917WZR2"/>
<feature type="domain" description="Purine catabolism PurC-like" evidence="1">
    <location>
        <begin position="12"/>
        <end position="122"/>
    </location>
</feature>
<comment type="caution">
    <text evidence="3">The sequence shown here is derived from an EMBL/GenBank/DDBJ whole genome shotgun (WGS) entry which is preliminary data.</text>
</comment>
<dbReference type="Proteomes" id="UP000642070">
    <property type="component" value="Unassembled WGS sequence"/>
</dbReference>
<dbReference type="InterPro" id="IPR012914">
    <property type="entry name" value="PucR_dom"/>
</dbReference>
<evidence type="ECO:0000259" key="1">
    <source>
        <dbReference type="Pfam" id="PF07905"/>
    </source>
</evidence>
<dbReference type="PANTHER" id="PTHR33744:SF1">
    <property type="entry name" value="DNA-BINDING TRANSCRIPTIONAL ACTIVATOR ADER"/>
    <property type="match status" value="1"/>
</dbReference>
<evidence type="ECO:0000313" key="3">
    <source>
        <dbReference type="EMBL" id="GGM45305.1"/>
    </source>
</evidence>
<protein>
    <submittedName>
        <fullName evidence="3">PucR family transcriptional regulator</fullName>
    </submittedName>
</protein>
<name>A0A917WZR2_9ACTN</name>
<dbReference type="RefSeq" id="WP_190252696.1">
    <property type="nucleotide sequence ID" value="NZ_BMPI01000027.1"/>
</dbReference>